<gene>
    <name evidence="2" type="ORF">XENOCAPTIV_008295</name>
</gene>
<name>A0ABV0RJC6_9TELE</name>
<dbReference type="Proteomes" id="UP001434883">
    <property type="component" value="Unassembled WGS sequence"/>
</dbReference>
<organism evidence="2 3">
    <name type="scientific">Xenoophorus captivus</name>
    <dbReference type="NCBI Taxonomy" id="1517983"/>
    <lineage>
        <taxon>Eukaryota</taxon>
        <taxon>Metazoa</taxon>
        <taxon>Chordata</taxon>
        <taxon>Craniata</taxon>
        <taxon>Vertebrata</taxon>
        <taxon>Euteleostomi</taxon>
        <taxon>Actinopterygii</taxon>
        <taxon>Neopterygii</taxon>
        <taxon>Teleostei</taxon>
        <taxon>Neoteleostei</taxon>
        <taxon>Acanthomorphata</taxon>
        <taxon>Ovalentaria</taxon>
        <taxon>Atherinomorphae</taxon>
        <taxon>Cyprinodontiformes</taxon>
        <taxon>Goodeidae</taxon>
        <taxon>Xenoophorus</taxon>
    </lineage>
</organism>
<feature type="compositionally biased region" description="Basic and acidic residues" evidence="1">
    <location>
        <begin position="86"/>
        <end position="101"/>
    </location>
</feature>
<feature type="region of interest" description="Disordered" evidence="1">
    <location>
        <begin position="37"/>
        <end position="64"/>
    </location>
</feature>
<reference evidence="2 3" key="1">
    <citation type="submission" date="2021-06" db="EMBL/GenBank/DDBJ databases">
        <authorList>
            <person name="Palmer J.M."/>
        </authorList>
    </citation>
    <scope>NUCLEOTIDE SEQUENCE [LARGE SCALE GENOMIC DNA]</scope>
    <source>
        <strain evidence="2 3">XC_2019</strain>
        <tissue evidence="2">Muscle</tissue>
    </source>
</reference>
<feature type="region of interest" description="Disordered" evidence="1">
    <location>
        <begin position="80"/>
        <end position="135"/>
    </location>
</feature>
<proteinExistence type="predicted"/>
<feature type="compositionally biased region" description="Low complexity" evidence="1">
    <location>
        <begin position="47"/>
        <end position="56"/>
    </location>
</feature>
<evidence type="ECO:0000313" key="2">
    <source>
        <dbReference type="EMBL" id="MEQ2208245.1"/>
    </source>
</evidence>
<accession>A0ABV0RJC6</accession>
<protein>
    <submittedName>
        <fullName evidence="2">Uncharacterized protein</fullName>
    </submittedName>
</protein>
<keyword evidence="3" id="KW-1185">Reference proteome</keyword>
<evidence type="ECO:0000313" key="3">
    <source>
        <dbReference type="Proteomes" id="UP001434883"/>
    </source>
</evidence>
<sequence length="135" mass="15252">MPVVLAADTPRATQVSSHFPVLLQDWRRFRDLMVPAENWEATPDPPRGASRSGSSSVEKHEATSQTGFKVAWFGSRSLEDPFSSADPHRIQDELEFKEKTSRTYSDYTDPNRRELCSKKHPQKRSRLPGVPAATL</sequence>
<evidence type="ECO:0000256" key="1">
    <source>
        <dbReference type="SAM" id="MobiDB-lite"/>
    </source>
</evidence>
<dbReference type="EMBL" id="JAHRIN010050433">
    <property type="protein sequence ID" value="MEQ2208245.1"/>
    <property type="molecule type" value="Genomic_DNA"/>
</dbReference>
<comment type="caution">
    <text evidence="2">The sequence shown here is derived from an EMBL/GenBank/DDBJ whole genome shotgun (WGS) entry which is preliminary data.</text>
</comment>